<feature type="compositionally biased region" description="Basic and acidic residues" evidence="1">
    <location>
        <begin position="59"/>
        <end position="70"/>
    </location>
</feature>
<comment type="caution">
    <text evidence="3">The sequence shown here is derived from an EMBL/GenBank/DDBJ whole genome shotgun (WGS) entry which is preliminary data.</text>
</comment>
<feature type="region of interest" description="Disordered" evidence="1">
    <location>
        <begin position="59"/>
        <end position="82"/>
    </location>
</feature>
<evidence type="ECO:0000256" key="2">
    <source>
        <dbReference type="SAM" id="Phobius"/>
    </source>
</evidence>
<protein>
    <recommendedName>
        <fullName evidence="5">DUF3951 domain-containing protein</fullName>
    </recommendedName>
</protein>
<keyword evidence="2" id="KW-0472">Membrane</keyword>
<proteinExistence type="predicted"/>
<evidence type="ECO:0000313" key="4">
    <source>
        <dbReference type="Proteomes" id="UP000187425"/>
    </source>
</evidence>
<accession>A0A1R0ZLM1</accession>
<gene>
    <name evidence="3" type="ORF">BSK65_04910</name>
</gene>
<dbReference type="Proteomes" id="UP000187425">
    <property type="component" value="Unassembled WGS sequence"/>
</dbReference>
<dbReference type="InterPro" id="IPR025028">
    <property type="entry name" value="DUF3951"/>
</dbReference>
<reference evidence="3 4" key="1">
    <citation type="submission" date="2016-11" db="EMBL/GenBank/DDBJ databases">
        <title>Paenibacillus species isolates.</title>
        <authorList>
            <person name="Beno S.M."/>
        </authorList>
    </citation>
    <scope>NUCLEOTIDE SEQUENCE [LARGE SCALE GENOMIC DNA]</scope>
    <source>
        <strain evidence="3 4">FSL H7-0443</strain>
    </source>
</reference>
<dbReference type="EMBL" id="MPTW01000002">
    <property type="protein sequence ID" value="OME73143.1"/>
    <property type="molecule type" value="Genomic_DNA"/>
</dbReference>
<evidence type="ECO:0000313" key="3">
    <source>
        <dbReference type="EMBL" id="OME73143.1"/>
    </source>
</evidence>
<dbReference type="RefSeq" id="WP_076283521.1">
    <property type="nucleotide sequence ID" value="NZ_MPTW01000002.1"/>
</dbReference>
<dbReference type="AlphaFoldDB" id="A0A1R0ZLM1"/>
<evidence type="ECO:0008006" key="5">
    <source>
        <dbReference type="Google" id="ProtNLM"/>
    </source>
</evidence>
<keyword evidence="2" id="KW-1133">Transmembrane helix</keyword>
<keyword evidence="2" id="KW-0812">Transmembrane</keyword>
<organism evidence="3 4">
    <name type="scientific">Paenibacillus odorifer</name>
    <dbReference type="NCBI Taxonomy" id="189426"/>
    <lineage>
        <taxon>Bacteria</taxon>
        <taxon>Bacillati</taxon>
        <taxon>Bacillota</taxon>
        <taxon>Bacilli</taxon>
        <taxon>Bacillales</taxon>
        <taxon>Paenibacillaceae</taxon>
        <taxon>Paenibacillus</taxon>
    </lineage>
</organism>
<sequence length="82" mass="9403">MNLVQFMLVGVGAIFYFSLGIIIVKILLTRKLPSNNYTPFDYITAYSHVEFHDEKKEIEENADHGDDKNKNIISLSKRTSLP</sequence>
<evidence type="ECO:0000256" key="1">
    <source>
        <dbReference type="SAM" id="MobiDB-lite"/>
    </source>
</evidence>
<feature type="transmembrane region" description="Helical" evidence="2">
    <location>
        <begin position="6"/>
        <end position="28"/>
    </location>
</feature>
<feature type="compositionally biased region" description="Polar residues" evidence="1">
    <location>
        <begin position="71"/>
        <end position="82"/>
    </location>
</feature>
<name>A0A1R0ZLM1_9BACL</name>
<dbReference type="Pfam" id="PF13131">
    <property type="entry name" value="DUF3951"/>
    <property type="match status" value="1"/>
</dbReference>